<keyword evidence="7" id="KW-0408">Iron</keyword>
<gene>
    <name evidence="13" type="ORF">C7K55_00440</name>
</gene>
<evidence type="ECO:0000256" key="1">
    <source>
        <dbReference type="ARBA" id="ARBA00004141"/>
    </source>
</evidence>
<evidence type="ECO:0000256" key="7">
    <source>
        <dbReference type="ARBA" id="ARBA00023004"/>
    </source>
</evidence>
<keyword evidence="10" id="KW-1015">Disulfide bond</keyword>
<name>A0A2P7N1A4_9CYAN</name>
<keyword evidence="8" id="KW-0350">Heme biosynthesis</keyword>
<feature type="transmembrane region" description="Helical" evidence="12">
    <location>
        <begin position="140"/>
        <end position="163"/>
    </location>
</feature>
<dbReference type="GO" id="GO:0046872">
    <property type="term" value="F:metal ion binding"/>
    <property type="evidence" value="ECO:0007669"/>
    <property type="project" value="UniProtKB-KW"/>
</dbReference>
<comment type="subcellular location">
    <subcellularLocation>
        <location evidence="1">Membrane</location>
        <topology evidence="1">Multi-pass membrane protein</topology>
    </subcellularLocation>
</comment>
<evidence type="ECO:0000256" key="8">
    <source>
        <dbReference type="ARBA" id="ARBA00023133"/>
    </source>
</evidence>
<comment type="caution">
    <text evidence="13">The sequence shown here is derived from an EMBL/GenBank/DDBJ whole genome shotgun (WGS) entry which is preliminary data.</text>
</comment>
<accession>A0A2P7N1A4</accession>
<feature type="transmembrane region" description="Helical" evidence="12">
    <location>
        <begin position="183"/>
        <end position="206"/>
    </location>
</feature>
<evidence type="ECO:0000256" key="2">
    <source>
        <dbReference type="ARBA" id="ARBA00022475"/>
    </source>
</evidence>
<keyword evidence="6" id="KW-0560">Oxidoreductase</keyword>
<keyword evidence="9 12" id="KW-0472">Membrane</keyword>
<evidence type="ECO:0000256" key="6">
    <source>
        <dbReference type="ARBA" id="ARBA00023002"/>
    </source>
</evidence>
<proteinExistence type="predicted"/>
<feature type="transmembrane region" description="Helical" evidence="12">
    <location>
        <begin position="251"/>
        <end position="272"/>
    </location>
</feature>
<evidence type="ECO:0000256" key="12">
    <source>
        <dbReference type="SAM" id="Phobius"/>
    </source>
</evidence>
<dbReference type="PANTHER" id="PTHR35457">
    <property type="entry name" value="HEME A SYNTHASE"/>
    <property type="match status" value="1"/>
</dbReference>
<dbReference type="OrthoDB" id="1447144at2"/>
<evidence type="ECO:0000256" key="3">
    <source>
        <dbReference type="ARBA" id="ARBA00022692"/>
    </source>
</evidence>
<organism evidence="13 14">
    <name type="scientific">Cyanobium usitatum str. Tous</name>
    <dbReference type="NCBI Taxonomy" id="2116684"/>
    <lineage>
        <taxon>Bacteria</taxon>
        <taxon>Bacillati</taxon>
        <taxon>Cyanobacteriota</taxon>
        <taxon>Cyanophyceae</taxon>
        <taxon>Synechococcales</taxon>
        <taxon>Prochlorococcaceae</taxon>
        <taxon>Cyanobium</taxon>
    </lineage>
</organism>
<protein>
    <submittedName>
        <fullName evidence="13">Heme A synthase</fullName>
    </submittedName>
</protein>
<evidence type="ECO:0000313" key="14">
    <source>
        <dbReference type="Proteomes" id="UP000243002"/>
    </source>
</evidence>
<feature type="transmembrane region" description="Helical" evidence="12">
    <location>
        <begin position="284"/>
        <end position="305"/>
    </location>
</feature>
<dbReference type="Pfam" id="PF02628">
    <property type="entry name" value="COX15-CtaA"/>
    <property type="match status" value="1"/>
</dbReference>
<sequence>MVVSVTTNLQSPLTPSVRSRPDPALIQKLALLASHLVVALVALVGIGGATRVMEAGLACPDWPLCYGRLLPGRQMNLQVFLEWFHRLDAFVVGVALLVLTAASFFWRRRLPAWLPWLAAGTLFLVLVQGGLGALTVTQLLAAPLVTAHLATALLLVALTSGLYQRLAMANRASISPPLWWQLLASLALVLVFAQCLLGGTMASQWAPDQCFSAGNGCRWLLAHRQLAMPASLAVLALAAATLLLPPGQGQLPGLAQGAAVLVLAQVSLGIWTLKLQLQAPLVTIGHQLLAALLVALLAAVLARSLGNSGQTLPMSQTSSEVAHG</sequence>
<dbReference type="GO" id="GO:0006784">
    <property type="term" value="P:heme A biosynthetic process"/>
    <property type="evidence" value="ECO:0007669"/>
    <property type="project" value="InterPro"/>
</dbReference>
<evidence type="ECO:0000256" key="9">
    <source>
        <dbReference type="ARBA" id="ARBA00023136"/>
    </source>
</evidence>
<feature type="transmembrane region" description="Helical" evidence="12">
    <location>
        <begin position="29"/>
        <end position="48"/>
    </location>
</feature>
<feature type="transmembrane region" description="Helical" evidence="12">
    <location>
        <begin position="83"/>
        <end position="106"/>
    </location>
</feature>
<keyword evidence="4" id="KW-0479">Metal-binding</keyword>
<dbReference type="GO" id="GO:0016491">
    <property type="term" value="F:oxidoreductase activity"/>
    <property type="evidence" value="ECO:0007669"/>
    <property type="project" value="UniProtKB-KW"/>
</dbReference>
<dbReference type="Proteomes" id="UP000243002">
    <property type="component" value="Unassembled WGS sequence"/>
</dbReference>
<feature type="transmembrane region" description="Helical" evidence="12">
    <location>
        <begin position="226"/>
        <end position="244"/>
    </location>
</feature>
<reference evidence="13 14" key="1">
    <citation type="journal article" date="2018" name="Environ. Microbiol.">
        <title>Ecological and genomic features of two widespread freshwater picocyanobacteria.</title>
        <authorList>
            <person name="Cabello-Yeves P.J."/>
            <person name="Picazo A."/>
            <person name="Camacho A."/>
            <person name="Callieri C."/>
            <person name="Rosselli R."/>
            <person name="Roda-Garcia J.J."/>
            <person name="Coutinho F.H."/>
            <person name="Rodriguez-Valera F."/>
        </authorList>
    </citation>
    <scope>NUCLEOTIDE SEQUENCE [LARGE SCALE GENOMIC DNA]</scope>
    <source>
        <strain evidence="13 14">Tous</strain>
    </source>
</reference>
<dbReference type="InterPro" id="IPR050450">
    <property type="entry name" value="COX15/CtaA_HemeA_synthase"/>
</dbReference>
<dbReference type="GO" id="GO:0016020">
    <property type="term" value="C:membrane"/>
    <property type="evidence" value="ECO:0007669"/>
    <property type="project" value="UniProtKB-SubCell"/>
</dbReference>
<evidence type="ECO:0000313" key="13">
    <source>
        <dbReference type="EMBL" id="PSJ07258.1"/>
    </source>
</evidence>
<feature type="transmembrane region" description="Helical" evidence="12">
    <location>
        <begin position="113"/>
        <end position="134"/>
    </location>
</feature>
<keyword evidence="2" id="KW-1003">Cell membrane</keyword>
<dbReference type="PANTHER" id="PTHR35457:SF1">
    <property type="entry name" value="HEME A SYNTHASE"/>
    <property type="match status" value="1"/>
</dbReference>
<evidence type="ECO:0000256" key="11">
    <source>
        <dbReference type="ARBA" id="ARBA00023444"/>
    </source>
</evidence>
<evidence type="ECO:0000256" key="5">
    <source>
        <dbReference type="ARBA" id="ARBA00022989"/>
    </source>
</evidence>
<evidence type="ECO:0000256" key="10">
    <source>
        <dbReference type="ARBA" id="ARBA00023157"/>
    </source>
</evidence>
<evidence type="ECO:0000256" key="4">
    <source>
        <dbReference type="ARBA" id="ARBA00022723"/>
    </source>
</evidence>
<dbReference type="EMBL" id="PXXO01000001">
    <property type="protein sequence ID" value="PSJ07258.1"/>
    <property type="molecule type" value="Genomic_DNA"/>
</dbReference>
<dbReference type="InterPro" id="IPR003780">
    <property type="entry name" value="COX15/CtaA_fam"/>
</dbReference>
<dbReference type="AlphaFoldDB" id="A0A2P7N1A4"/>
<keyword evidence="3 12" id="KW-0812">Transmembrane</keyword>
<keyword evidence="14" id="KW-1185">Reference proteome</keyword>
<comment type="pathway">
    <text evidence="11">Porphyrin-containing compound metabolism.</text>
</comment>
<keyword evidence="5 12" id="KW-1133">Transmembrane helix</keyword>